<dbReference type="OrthoDB" id="1909988at2"/>
<dbReference type="AlphaFoldDB" id="A0A1I1MYI6"/>
<dbReference type="RefSeq" id="WP_090091123.1">
    <property type="nucleotide sequence ID" value="NZ_FOMG01000012.1"/>
</dbReference>
<dbReference type="EMBL" id="FOMG01000012">
    <property type="protein sequence ID" value="SFC87623.1"/>
    <property type="molecule type" value="Genomic_DNA"/>
</dbReference>
<keyword evidence="2" id="KW-1185">Reference proteome</keyword>
<evidence type="ECO:0008006" key="3">
    <source>
        <dbReference type="Google" id="ProtNLM"/>
    </source>
</evidence>
<name>A0A1I1MYI6_9CLOT</name>
<protein>
    <recommendedName>
        <fullName evidence="3">CRISPR-associated protein Cas2</fullName>
    </recommendedName>
</protein>
<evidence type="ECO:0000313" key="1">
    <source>
        <dbReference type="EMBL" id="SFC87623.1"/>
    </source>
</evidence>
<accession>A0A1I1MYI6</accession>
<sequence length="98" mass="11056">MNVYLITYHLDHHQHDENDNLSRKIKSLGSWGHVMPSAWIVTTSMTSEEIKSSIETVIEANTLFFISKITPDHAGFLHKGALPWISECVNKDSESSDS</sequence>
<dbReference type="Proteomes" id="UP000199263">
    <property type="component" value="Unassembled WGS sequence"/>
</dbReference>
<reference evidence="1 2" key="1">
    <citation type="submission" date="2016-10" db="EMBL/GenBank/DDBJ databases">
        <authorList>
            <person name="de Groot N.N."/>
        </authorList>
    </citation>
    <scope>NUCLEOTIDE SEQUENCE [LARGE SCALE GENOMIC DNA]</scope>
    <source>
        <strain evidence="1 2">DSM 12992</strain>
    </source>
</reference>
<proteinExistence type="predicted"/>
<evidence type="ECO:0000313" key="2">
    <source>
        <dbReference type="Proteomes" id="UP000199263"/>
    </source>
</evidence>
<dbReference type="STRING" id="119641.SAMN05421842_1121"/>
<organism evidence="1 2">
    <name type="scientific">Clostridium uliginosum</name>
    <dbReference type="NCBI Taxonomy" id="119641"/>
    <lineage>
        <taxon>Bacteria</taxon>
        <taxon>Bacillati</taxon>
        <taxon>Bacillota</taxon>
        <taxon>Clostridia</taxon>
        <taxon>Eubacteriales</taxon>
        <taxon>Clostridiaceae</taxon>
        <taxon>Clostridium</taxon>
    </lineage>
</organism>
<gene>
    <name evidence="1" type="ORF">SAMN05421842_1121</name>
</gene>